<gene>
    <name evidence="1" type="ORF">U9M48_022169</name>
</gene>
<accession>A0AAQ3WUG5</accession>
<name>A0AAQ3WUG5_PASNO</name>
<evidence type="ECO:0000313" key="1">
    <source>
        <dbReference type="EMBL" id="WVZ73916.1"/>
    </source>
</evidence>
<dbReference type="EMBL" id="CP144749">
    <property type="protein sequence ID" value="WVZ73917.1"/>
    <property type="molecule type" value="Genomic_DNA"/>
</dbReference>
<dbReference type="Proteomes" id="UP001341281">
    <property type="component" value="Chromosome 05"/>
</dbReference>
<keyword evidence="2" id="KW-1185">Reference proteome</keyword>
<protein>
    <submittedName>
        <fullName evidence="1">Uncharacterized protein</fullName>
    </submittedName>
</protein>
<reference evidence="1 2" key="1">
    <citation type="submission" date="2024-02" db="EMBL/GenBank/DDBJ databases">
        <title>High-quality chromosome-scale genome assembly of Pensacola bahiagrass (Paspalum notatum Flugge var. saurae).</title>
        <authorList>
            <person name="Vega J.M."/>
            <person name="Podio M."/>
            <person name="Orjuela J."/>
            <person name="Siena L.A."/>
            <person name="Pessino S.C."/>
            <person name="Combes M.C."/>
            <person name="Mariac C."/>
            <person name="Albertini E."/>
            <person name="Pupilli F."/>
            <person name="Ortiz J.P.A."/>
            <person name="Leblanc O."/>
        </authorList>
    </citation>
    <scope>NUCLEOTIDE SEQUENCE [LARGE SCALE GENOMIC DNA]</scope>
    <source>
        <strain evidence="1">R1</strain>
        <tissue evidence="1">Leaf</tissue>
    </source>
</reference>
<feature type="non-terminal residue" evidence="1">
    <location>
        <position position="161"/>
    </location>
</feature>
<organism evidence="1 2">
    <name type="scientific">Paspalum notatum var. saurae</name>
    <dbReference type="NCBI Taxonomy" id="547442"/>
    <lineage>
        <taxon>Eukaryota</taxon>
        <taxon>Viridiplantae</taxon>
        <taxon>Streptophyta</taxon>
        <taxon>Embryophyta</taxon>
        <taxon>Tracheophyta</taxon>
        <taxon>Spermatophyta</taxon>
        <taxon>Magnoliopsida</taxon>
        <taxon>Liliopsida</taxon>
        <taxon>Poales</taxon>
        <taxon>Poaceae</taxon>
        <taxon>PACMAD clade</taxon>
        <taxon>Panicoideae</taxon>
        <taxon>Andropogonodae</taxon>
        <taxon>Paspaleae</taxon>
        <taxon>Paspalinae</taxon>
        <taxon>Paspalum</taxon>
    </lineage>
</organism>
<evidence type="ECO:0000313" key="2">
    <source>
        <dbReference type="Proteomes" id="UP001341281"/>
    </source>
</evidence>
<dbReference type="AlphaFoldDB" id="A0AAQ3WUG5"/>
<proteinExistence type="predicted"/>
<sequence length="161" mass="17968">NLDSTHATGDVDLVARRQQWLRQWARWDPYSLCAHYGLGFIVTLHSITFHRFVVQDSIDASLVPTELACFQDEISASSNTESHSAVALKATVAGSNFDMFSGCLQMLDLDCLKQVRLMSADAFRLDCRDIGIANEKEFQEGNSLLLPERYIVMSCSSNLTS</sequence>
<dbReference type="EMBL" id="CP144749">
    <property type="protein sequence ID" value="WVZ73918.1"/>
    <property type="molecule type" value="Genomic_DNA"/>
</dbReference>
<dbReference type="EMBL" id="CP144749">
    <property type="protein sequence ID" value="WVZ73916.1"/>
    <property type="molecule type" value="Genomic_DNA"/>
</dbReference>